<evidence type="ECO:0000256" key="9">
    <source>
        <dbReference type="SAM" id="Phobius"/>
    </source>
</evidence>
<dbReference type="AlphaFoldDB" id="A0A9W6SPX5"/>
<evidence type="ECO:0000313" key="14">
    <source>
        <dbReference type="Proteomes" id="UP001165079"/>
    </source>
</evidence>
<evidence type="ECO:0000259" key="11">
    <source>
        <dbReference type="Pfam" id="PF02518"/>
    </source>
</evidence>
<dbReference type="RefSeq" id="WP_285666075.1">
    <property type="nucleotide sequence ID" value="NZ_BSTX01000004.1"/>
</dbReference>
<dbReference type="GO" id="GO:0000155">
    <property type="term" value="F:phosphorelay sensor kinase activity"/>
    <property type="evidence" value="ECO:0007669"/>
    <property type="project" value="InterPro"/>
</dbReference>
<keyword evidence="5" id="KW-0547">Nucleotide-binding</keyword>
<evidence type="ECO:0000256" key="5">
    <source>
        <dbReference type="ARBA" id="ARBA00022741"/>
    </source>
</evidence>
<evidence type="ECO:0000256" key="7">
    <source>
        <dbReference type="ARBA" id="ARBA00022840"/>
    </source>
</evidence>
<dbReference type="Proteomes" id="UP001165079">
    <property type="component" value="Unassembled WGS sequence"/>
</dbReference>
<dbReference type="Pfam" id="PF07730">
    <property type="entry name" value="HisKA_3"/>
    <property type="match status" value="1"/>
</dbReference>
<protein>
    <recommendedName>
        <fullName evidence="2">histidine kinase</fullName>
        <ecNumber evidence="2">2.7.13.3</ecNumber>
    </recommendedName>
</protein>
<keyword evidence="4" id="KW-0808">Transferase</keyword>
<keyword evidence="9" id="KW-0812">Transmembrane</keyword>
<dbReference type="InterPro" id="IPR050482">
    <property type="entry name" value="Sensor_HK_TwoCompSys"/>
</dbReference>
<feature type="transmembrane region" description="Helical" evidence="9">
    <location>
        <begin position="56"/>
        <end position="74"/>
    </location>
</feature>
<dbReference type="PROSITE" id="PS51257">
    <property type="entry name" value="PROKAR_LIPOPROTEIN"/>
    <property type="match status" value="1"/>
</dbReference>
<evidence type="ECO:0000256" key="8">
    <source>
        <dbReference type="ARBA" id="ARBA00023012"/>
    </source>
</evidence>
<sequence length="349" mass="35976">MSRTLRADAAIAAVIAAASCLAQAPAAANQGLRFDDPRGYALIAATALCLTVRRTHPMACVIAVLAGTHAYLLAGFPYGPALVPAMVALGTFAFLRPWRHTAVVAAASYAVGALSTFEPLAPAIWLIPPAATGLALATVRDTRRRAADRDRELHLARERLRIAREVHDAVGHGLAVITMHAGVALHVIERRGAATPTEVAESLRAIRDSGRAGLAELTSAIAPLTGSPPGLSALPALLARMPIPVSLEAAPGEPPSTVDRVAYRIAQEALTNVIRHARATRAHVAIGAADGVLTLSIVDDGTAPPGPEGAGRAGMRERAELLGGTLTSGSEPGGGFAVRARLPYGSLEP</sequence>
<keyword evidence="10" id="KW-0732">Signal</keyword>
<evidence type="ECO:0000256" key="6">
    <source>
        <dbReference type="ARBA" id="ARBA00022777"/>
    </source>
</evidence>
<evidence type="ECO:0000256" key="3">
    <source>
        <dbReference type="ARBA" id="ARBA00022553"/>
    </source>
</evidence>
<dbReference type="Gene3D" id="1.20.5.1930">
    <property type="match status" value="1"/>
</dbReference>
<dbReference type="SUPFAM" id="SSF55874">
    <property type="entry name" value="ATPase domain of HSP90 chaperone/DNA topoisomerase II/histidine kinase"/>
    <property type="match status" value="1"/>
</dbReference>
<dbReference type="EC" id="2.7.13.3" evidence="2"/>
<evidence type="ECO:0000256" key="4">
    <source>
        <dbReference type="ARBA" id="ARBA00022679"/>
    </source>
</evidence>
<dbReference type="Pfam" id="PF02518">
    <property type="entry name" value="HATPase_c"/>
    <property type="match status" value="1"/>
</dbReference>
<proteinExistence type="predicted"/>
<dbReference type="InterPro" id="IPR003594">
    <property type="entry name" value="HATPase_dom"/>
</dbReference>
<evidence type="ECO:0000256" key="2">
    <source>
        <dbReference type="ARBA" id="ARBA00012438"/>
    </source>
</evidence>
<dbReference type="PANTHER" id="PTHR24421">
    <property type="entry name" value="NITRATE/NITRITE SENSOR PROTEIN NARX-RELATED"/>
    <property type="match status" value="1"/>
</dbReference>
<dbReference type="PANTHER" id="PTHR24421:SF10">
    <property type="entry name" value="NITRATE_NITRITE SENSOR PROTEIN NARQ"/>
    <property type="match status" value="1"/>
</dbReference>
<name>A0A9W6SPX5_9ACTN</name>
<accession>A0A9W6SPX5</accession>
<feature type="domain" description="Histidine kinase/HSP90-like ATPase" evidence="11">
    <location>
        <begin position="262"/>
        <end position="344"/>
    </location>
</feature>
<evidence type="ECO:0000256" key="1">
    <source>
        <dbReference type="ARBA" id="ARBA00000085"/>
    </source>
</evidence>
<dbReference type="EMBL" id="BSTX01000004">
    <property type="protein sequence ID" value="GLZ80815.1"/>
    <property type="molecule type" value="Genomic_DNA"/>
</dbReference>
<evidence type="ECO:0000256" key="10">
    <source>
        <dbReference type="SAM" id="SignalP"/>
    </source>
</evidence>
<dbReference type="InterPro" id="IPR036890">
    <property type="entry name" value="HATPase_C_sf"/>
</dbReference>
<keyword evidence="14" id="KW-1185">Reference proteome</keyword>
<feature type="signal peptide" evidence="10">
    <location>
        <begin position="1"/>
        <end position="24"/>
    </location>
</feature>
<gene>
    <name evidence="13" type="ORF">Afil01_56220</name>
</gene>
<keyword evidence="7" id="KW-0067">ATP-binding</keyword>
<feature type="domain" description="Signal transduction histidine kinase subgroup 3 dimerisation and phosphoacceptor" evidence="12">
    <location>
        <begin position="158"/>
        <end position="221"/>
    </location>
</feature>
<keyword evidence="8" id="KW-0902">Two-component regulatory system</keyword>
<keyword evidence="9" id="KW-1133">Transmembrane helix</keyword>
<evidence type="ECO:0000313" key="13">
    <source>
        <dbReference type="EMBL" id="GLZ80815.1"/>
    </source>
</evidence>
<reference evidence="13" key="1">
    <citation type="submission" date="2023-03" db="EMBL/GenBank/DDBJ databases">
        <title>Actinorhabdospora filicis NBRC 111898.</title>
        <authorList>
            <person name="Ichikawa N."/>
            <person name="Sato H."/>
            <person name="Tonouchi N."/>
        </authorList>
    </citation>
    <scope>NUCLEOTIDE SEQUENCE</scope>
    <source>
        <strain evidence="13">NBRC 111898</strain>
    </source>
</reference>
<dbReference type="GO" id="GO:0005524">
    <property type="term" value="F:ATP binding"/>
    <property type="evidence" value="ECO:0007669"/>
    <property type="project" value="UniProtKB-KW"/>
</dbReference>
<keyword evidence="9" id="KW-0472">Membrane</keyword>
<feature type="chain" id="PRO_5040874994" description="histidine kinase" evidence="10">
    <location>
        <begin position="25"/>
        <end position="349"/>
    </location>
</feature>
<comment type="catalytic activity">
    <reaction evidence="1">
        <text>ATP + protein L-histidine = ADP + protein N-phospho-L-histidine.</text>
        <dbReference type="EC" id="2.7.13.3"/>
    </reaction>
</comment>
<organism evidence="13 14">
    <name type="scientific">Actinorhabdospora filicis</name>
    <dbReference type="NCBI Taxonomy" id="1785913"/>
    <lineage>
        <taxon>Bacteria</taxon>
        <taxon>Bacillati</taxon>
        <taxon>Actinomycetota</taxon>
        <taxon>Actinomycetes</taxon>
        <taxon>Micromonosporales</taxon>
        <taxon>Micromonosporaceae</taxon>
        <taxon>Actinorhabdospora</taxon>
    </lineage>
</organism>
<dbReference type="CDD" id="cd16917">
    <property type="entry name" value="HATPase_UhpB-NarQ-NarX-like"/>
    <property type="match status" value="1"/>
</dbReference>
<dbReference type="GO" id="GO:0046983">
    <property type="term" value="F:protein dimerization activity"/>
    <property type="evidence" value="ECO:0007669"/>
    <property type="project" value="InterPro"/>
</dbReference>
<dbReference type="Gene3D" id="3.30.565.10">
    <property type="entry name" value="Histidine kinase-like ATPase, C-terminal domain"/>
    <property type="match status" value="1"/>
</dbReference>
<evidence type="ECO:0000259" key="12">
    <source>
        <dbReference type="Pfam" id="PF07730"/>
    </source>
</evidence>
<dbReference type="GO" id="GO:0016020">
    <property type="term" value="C:membrane"/>
    <property type="evidence" value="ECO:0007669"/>
    <property type="project" value="InterPro"/>
</dbReference>
<comment type="caution">
    <text evidence="13">The sequence shown here is derived from an EMBL/GenBank/DDBJ whole genome shotgun (WGS) entry which is preliminary data.</text>
</comment>
<dbReference type="InterPro" id="IPR011712">
    <property type="entry name" value="Sig_transdc_His_kin_sub3_dim/P"/>
</dbReference>
<keyword evidence="6 13" id="KW-0418">Kinase</keyword>
<keyword evidence="3" id="KW-0597">Phosphoprotein</keyword>